<keyword evidence="7" id="KW-0969">Cilium</keyword>
<evidence type="ECO:0000313" key="8">
    <source>
        <dbReference type="Proteomes" id="UP000267798"/>
    </source>
</evidence>
<evidence type="ECO:0000256" key="2">
    <source>
        <dbReference type="ARBA" id="ARBA00008787"/>
    </source>
</evidence>
<dbReference type="GO" id="GO:0044780">
    <property type="term" value="P:bacterial-type flagellum assembly"/>
    <property type="evidence" value="ECO:0007669"/>
    <property type="project" value="InterPro"/>
</dbReference>
<gene>
    <name evidence="7" type="primary">fliS</name>
    <name evidence="7" type="ORF">D3P09_25945</name>
</gene>
<comment type="similarity">
    <text evidence="2 6">Belongs to the FliS family.</text>
</comment>
<dbReference type="GO" id="GO:0005829">
    <property type="term" value="C:cytosol"/>
    <property type="evidence" value="ECO:0007669"/>
    <property type="project" value="UniProtKB-SubCell"/>
</dbReference>
<evidence type="ECO:0000256" key="5">
    <source>
        <dbReference type="ARBA" id="ARBA00023186"/>
    </source>
</evidence>
<dbReference type="NCBIfam" id="TIGR00208">
    <property type="entry name" value="fliS"/>
    <property type="match status" value="1"/>
</dbReference>
<dbReference type="SUPFAM" id="SSF101116">
    <property type="entry name" value="Flagellar export chaperone FliS"/>
    <property type="match status" value="1"/>
</dbReference>
<evidence type="ECO:0000256" key="3">
    <source>
        <dbReference type="ARBA" id="ARBA00022490"/>
    </source>
</evidence>
<evidence type="ECO:0000256" key="4">
    <source>
        <dbReference type="ARBA" id="ARBA00022795"/>
    </source>
</evidence>
<evidence type="ECO:0000256" key="1">
    <source>
        <dbReference type="ARBA" id="ARBA00004514"/>
    </source>
</evidence>
<sequence>MISNPYQKYQQSSVQTASPEQLILMLYDGAIRFTRTSIEAIEQHDFTKANQNLQKAQRIINELIASLDFQFEVSNKLMSIYEYMLHQLIQANIQKQKAPASEVLAHLIDLKETWSRAMLMQKAGTANNANG</sequence>
<organism evidence="7 8">
    <name type="scientific">Paenibacillus pinisoli</name>
    <dbReference type="NCBI Taxonomy" id="1276110"/>
    <lineage>
        <taxon>Bacteria</taxon>
        <taxon>Bacillati</taxon>
        <taxon>Bacillota</taxon>
        <taxon>Bacilli</taxon>
        <taxon>Bacillales</taxon>
        <taxon>Paenibacillaceae</taxon>
        <taxon>Paenibacillus</taxon>
    </lineage>
</organism>
<dbReference type="Proteomes" id="UP000267798">
    <property type="component" value="Unassembled WGS sequence"/>
</dbReference>
<dbReference type="GO" id="GO:0071973">
    <property type="term" value="P:bacterial-type flagellum-dependent cell motility"/>
    <property type="evidence" value="ECO:0007669"/>
    <property type="project" value="TreeGrafter"/>
</dbReference>
<comment type="subcellular location">
    <subcellularLocation>
        <location evidence="1 6">Cytoplasm</location>
        <location evidence="1 6">Cytosol</location>
    </subcellularLocation>
</comment>
<keyword evidence="7" id="KW-0966">Cell projection</keyword>
<keyword evidence="5" id="KW-0143">Chaperone</keyword>
<evidence type="ECO:0000313" key="7">
    <source>
        <dbReference type="EMBL" id="RJX36948.1"/>
    </source>
</evidence>
<dbReference type="PANTHER" id="PTHR34773:SF1">
    <property type="entry name" value="FLAGELLAR SECRETION CHAPERONE FLIS"/>
    <property type="match status" value="1"/>
</dbReference>
<proteinExistence type="inferred from homology"/>
<dbReference type="EMBL" id="QXQB01000008">
    <property type="protein sequence ID" value="RJX36948.1"/>
    <property type="molecule type" value="Genomic_DNA"/>
</dbReference>
<dbReference type="Gene3D" id="1.20.120.340">
    <property type="entry name" value="Flagellar protein FliS"/>
    <property type="match status" value="1"/>
</dbReference>
<keyword evidence="3 6" id="KW-0963">Cytoplasm</keyword>
<protein>
    <recommendedName>
        <fullName evidence="6">Flagellar secretion chaperone FliS</fullName>
    </recommendedName>
</protein>
<keyword evidence="7" id="KW-0282">Flagellum</keyword>
<dbReference type="InterPro" id="IPR003713">
    <property type="entry name" value="FliS"/>
</dbReference>
<keyword evidence="4 6" id="KW-1005">Bacterial flagellum biogenesis</keyword>
<dbReference type="InterPro" id="IPR036584">
    <property type="entry name" value="FliS_sf"/>
</dbReference>
<dbReference type="OrthoDB" id="1524959at2"/>
<keyword evidence="8" id="KW-1185">Reference proteome</keyword>
<dbReference type="Pfam" id="PF02561">
    <property type="entry name" value="FliS"/>
    <property type="match status" value="1"/>
</dbReference>
<dbReference type="RefSeq" id="WP_120114341.1">
    <property type="nucleotide sequence ID" value="NZ_QXQB01000008.1"/>
</dbReference>
<reference evidence="7 8" key="1">
    <citation type="submission" date="2018-09" db="EMBL/GenBank/DDBJ databases">
        <title>Paenibacillus aracenensis nov. sp. isolated from a cave in southern Spain.</title>
        <authorList>
            <person name="Jurado V."/>
            <person name="Gutierrez-Patricio S."/>
            <person name="Gonzalez-Pimentel J.L."/>
            <person name="Miller A.Z."/>
            <person name="Laiz L."/>
            <person name="Saiz-Jimenez C."/>
        </authorList>
    </citation>
    <scope>NUCLEOTIDE SEQUENCE [LARGE SCALE GENOMIC DNA]</scope>
    <source>
        <strain evidence="7 8">JCM 19203</strain>
    </source>
</reference>
<name>A0A3A6PE18_9BACL</name>
<comment type="caution">
    <text evidence="7">The sequence shown here is derived from an EMBL/GenBank/DDBJ whole genome shotgun (WGS) entry which is preliminary data.</text>
</comment>
<dbReference type="AlphaFoldDB" id="A0A3A6PE18"/>
<accession>A0A3A6PE18</accession>
<dbReference type="PANTHER" id="PTHR34773">
    <property type="entry name" value="FLAGELLAR SECRETION CHAPERONE FLIS"/>
    <property type="match status" value="1"/>
</dbReference>
<dbReference type="CDD" id="cd16098">
    <property type="entry name" value="FliS"/>
    <property type="match status" value="1"/>
</dbReference>
<dbReference type="PIRSF" id="PIRSF039090">
    <property type="entry name" value="Flis"/>
    <property type="match status" value="1"/>
</dbReference>
<evidence type="ECO:0000256" key="6">
    <source>
        <dbReference type="PIRNR" id="PIRNR039090"/>
    </source>
</evidence>